<gene>
    <name evidence="2" type="ORF">EI97DRAFT_446337</name>
</gene>
<protein>
    <submittedName>
        <fullName evidence="2">Uncharacterized protein</fullName>
    </submittedName>
</protein>
<keyword evidence="3" id="KW-1185">Reference proteome</keyword>
<feature type="region of interest" description="Disordered" evidence="1">
    <location>
        <begin position="272"/>
        <end position="320"/>
    </location>
</feature>
<dbReference type="GeneID" id="54553194"/>
<name>A0A6A6J581_WESOR</name>
<dbReference type="AlphaFoldDB" id="A0A6A6J581"/>
<organism evidence="2 3">
    <name type="scientific">Westerdykella ornata</name>
    <dbReference type="NCBI Taxonomy" id="318751"/>
    <lineage>
        <taxon>Eukaryota</taxon>
        <taxon>Fungi</taxon>
        <taxon>Dikarya</taxon>
        <taxon>Ascomycota</taxon>
        <taxon>Pezizomycotina</taxon>
        <taxon>Dothideomycetes</taxon>
        <taxon>Pleosporomycetidae</taxon>
        <taxon>Pleosporales</taxon>
        <taxon>Sporormiaceae</taxon>
        <taxon>Westerdykella</taxon>
    </lineage>
</organism>
<dbReference type="Proteomes" id="UP000800097">
    <property type="component" value="Unassembled WGS sequence"/>
</dbReference>
<dbReference type="EMBL" id="ML986533">
    <property type="protein sequence ID" value="KAF2271750.1"/>
    <property type="molecule type" value="Genomic_DNA"/>
</dbReference>
<sequence>MAVNYNAEDYDKLERDWIELVRPDEDMAILNELLERKQAGIPKPLRLAHSIEDIEKMSPTFPYAVGTKLNEGATFADQLRFRGAVIDYIKTGTPLEKWEKRVLLSYFVSNVDKDRNFNLFFQQTRARAFDYLTRWTSRKASALEAAYVLACLETVGFGPVPTIRGSPTYWRNRFVERLQEDPSKYRFIGQDHVRRLNRRSMAHMDKAALAWNAKVDAGELPPSSEGENPDMLMMWIYTLCGGHLTLDRSTMLFSGMRTGVVQILETGAASDVPCTEKNKKKRHHKSRSQKKGNPSGVQKNMYPDKTISKHLPRQPIPEPKNNKTLLLNISAITHETKSSEVLAGLVAKFPGWCPTQSFLLSEQGMDIDSEEWGLPVTLPAVYNDGSEDDEMEGTDEEGISMFGLCNELGQLDLSGSKVDMDDVIREMEKAKLDDDNDADRMDSDREDGVN</sequence>
<dbReference type="OrthoDB" id="3799802at2759"/>
<proteinExistence type="predicted"/>
<dbReference type="RefSeq" id="XP_033649289.1">
    <property type="nucleotide sequence ID" value="XM_033800019.1"/>
</dbReference>
<feature type="compositionally biased region" description="Basic residues" evidence="1">
    <location>
        <begin position="278"/>
        <end position="290"/>
    </location>
</feature>
<evidence type="ECO:0000313" key="3">
    <source>
        <dbReference type="Proteomes" id="UP000800097"/>
    </source>
</evidence>
<accession>A0A6A6J581</accession>
<evidence type="ECO:0000256" key="1">
    <source>
        <dbReference type="SAM" id="MobiDB-lite"/>
    </source>
</evidence>
<feature type="region of interest" description="Disordered" evidence="1">
    <location>
        <begin position="428"/>
        <end position="450"/>
    </location>
</feature>
<reference evidence="2" key="1">
    <citation type="journal article" date="2020" name="Stud. Mycol.">
        <title>101 Dothideomycetes genomes: a test case for predicting lifestyles and emergence of pathogens.</title>
        <authorList>
            <person name="Haridas S."/>
            <person name="Albert R."/>
            <person name="Binder M."/>
            <person name="Bloem J."/>
            <person name="Labutti K."/>
            <person name="Salamov A."/>
            <person name="Andreopoulos B."/>
            <person name="Baker S."/>
            <person name="Barry K."/>
            <person name="Bills G."/>
            <person name="Bluhm B."/>
            <person name="Cannon C."/>
            <person name="Castanera R."/>
            <person name="Culley D."/>
            <person name="Daum C."/>
            <person name="Ezra D."/>
            <person name="Gonzalez J."/>
            <person name="Henrissat B."/>
            <person name="Kuo A."/>
            <person name="Liang C."/>
            <person name="Lipzen A."/>
            <person name="Lutzoni F."/>
            <person name="Magnuson J."/>
            <person name="Mondo S."/>
            <person name="Nolan M."/>
            <person name="Ohm R."/>
            <person name="Pangilinan J."/>
            <person name="Park H.-J."/>
            <person name="Ramirez L."/>
            <person name="Alfaro M."/>
            <person name="Sun H."/>
            <person name="Tritt A."/>
            <person name="Yoshinaga Y."/>
            <person name="Zwiers L.-H."/>
            <person name="Turgeon B."/>
            <person name="Goodwin S."/>
            <person name="Spatafora J."/>
            <person name="Crous P."/>
            <person name="Grigoriev I."/>
        </authorList>
    </citation>
    <scope>NUCLEOTIDE SEQUENCE</scope>
    <source>
        <strain evidence="2">CBS 379.55</strain>
    </source>
</reference>
<evidence type="ECO:0000313" key="2">
    <source>
        <dbReference type="EMBL" id="KAF2271750.1"/>
    </source>
</evidence>